<dbReference type="STRING" id="1120955.SAMN03080610_03571"/>
<evidence type="ECO:0000313" key="6">
    <source>
        <dbReference type="Proteomes" id="UP000199347"/>
    </source>
</evidence>
<dbReference type="SUPFAM" id="SSF50475">
    <property type="entry name" value="FMN-binding split barrel"/>
    <property type="match status" value="1"/>
</dbReference>
<evidence type="ECO:0000259" key="2">
    <source>
        <dbReference type="Pfam" id="PF01977"/>
    </source>
</evidence>
<feature type="domain" description="3-octaprenyl-4-hydroxybenzoate carboxy-lyase-like Rift-related" evidence="2">
    <location>
        <begin position="133"/>
        <end position="330"/>
    </location>
</feature>
<reference evidence="6" key="1">
    <citation type="submission" date="2016-10" db="EMBL/GenBank/DDBJ databases">
        <authorList>
            <person name="Varghese N."/>
            <person name="Submissions S."/>
        </authorList>
    </citation>
    <scope>NUCLEOTIDE SEQUENCE [LARGE SCALE GENOMIC DNA]</scope>
    <source>
        <strain evidence="6">DSM 2698</strain>
    </source>
</reference>
<evidence type="ECO:0000259" key="3">
    <source>
        <dbReference type="Pfam" id="PF20695"/>
    </source>
</evidence>
<protein>
    <submittedName>
        <fullName evidence="5">3-octaprenyl-4hydroxybenzoate decarboxylase</fullName>
    </submittedName>
</protein>
<dbReference type="AlphaFoldDB" id="A0A1G5PAT2"/>
<evidence type="ECO:0000256" key="1">
    <source>
        <dbReference type="ARBA" id="ARBA00010021"/>
    </source>
</evidence>
<name>A0A1G5PAT2_AFIMA</name>
<dbReference type="RefSeq" id="WP_092816401.1">
    <property type="nucleotide sequence ID" value="NZ_FMVW01000012.1"/>
</dbReference>
<dbReference type="EMBL" id="FMVW01000012">
    <property type="protein sequence ID" value="SCZ46130.1"/>
    <property type="molecule type" value="Genomic_DNA"/>
</dbReference>
<dbReference type="FunFam" id="3.40.1670.10:FF:000001">
    <property type="entry name" value="3-octaprenyl-4-hydroxybenzoate carboxy-lyase"/>
    <property type="match status" value="1"/>
</dbReference>
<dbReference type="Pfam" id="PF20696">
    <property type="entry name" value="UbiD_C"/>
    <property type="match status" value="1"/>
</dbReference>
<dbReference type="InterPro" id="IPR049383">
    <property type="entry name" value="UbiD-like_N"/>
</dbReference>
<proteinExistence type="inferred from homology"/>
<dbReference type="GO" id="GO:0008694">
    <property type="term" value="F:4-hydroxy-3-polyprenylbenzoate decarboxylase activity"/>
    <property type="evidence" value="ECO:0007669"/>
    <property type="project" value="TreeGrafter"/>
</dbReference>
<comment type="similarity">
    <text evidence="1">Belongs to the UbiD family.</text>
</comment>
<dbReference type="OrthoDB" id="9809841at2"/>
<dbReference type="InterPro" id="IPR002830">
    <property type="entry name" value="UbiD"/>
</dbReference>
<sequence>MTFRDLPHFRNLRDFLRHLEGAGDFRHISAPVSMVHEVTEIHRRVLQAGGPTLQLDNARVASGEPAPMPVVVNLFGTVERVAAGFGVKKERLGELGEMMASLRSPQPPSGLRDAIAHLPMLKAALNTRPDNVRNAPCQAEVLRGADAKLSRLPIQTCWPGEPAPLISWPLVITRPPDNGPLNVGVYRLQVLDDTHLITRWLAHRGGAAHHRAWAKQGKDMPVAIVIGADPATLLSAVMPIPETLSELDFAGLIRGERPKVVQGLTVPLPVPAEAEIVIEGYVSAEETAPEGPYGDHTGYYNAVEPFPVMRVTAITHRRDPLYLSTFTGRPPDEPSVMGEALNYLAKPLIIQQMPEISDVWLPPDACSYRLAIVSIKKRYPGQARRVMMGMWGMLPQFSYTKGIVVVDDDIDVHNGADVLWALSTRMDPSRDLVQLESTPIDYLDFASPEFGLGGKLGIDATNKIGAETHREWGTVLDMSPEVKARVDEMWPKLGLTGLDQIRSLRKTS</sequence>
<dbReference type="Pfam" id="PF20695">
    <property type="entry name" value="UbiD_N"/>
    <property type="match status" value="1"/>
</dbReference>
<dbReference type="GO" id="GO:0005829">
    <property type="term" value="C:cytosol"/>
    <property type="evidence" value="ECO:0007669"/>
    <property type="project" value="TreeGrafter"/>
</dbReference>
<dbReference type="GO" id="GO:0006744">
    <property type="term" value="P:ubiquinone biosynthetic process"/>
    <property type="evidence" value="ECO:0007669"/>
    <property type="project" value="TreeGrafter"/>
</dbReference>
<keyword evidence="6" id="KW-1185">Reference proteome</keyword>
<dbReference type="Gene3D" id="1.20.5.570">
    <property type="entry name" value="Single helix bin"/>
    <property type="match status" value="1"/>
</dbReference>
<evidence type="ECO:0000313" key="5">
    <source>
        <dbReference type="EMBL" id="SCZ46130.1"/>
    </source>
</evidence>
<dbReference type="Proteomes" id="UP000199347">
    <property type="component" value="Unassembled WGS sequence"/>
</dbReference>
<dbReference type="PANTHER" id="PTHR30108:SF17">
    <property type="entry name" value="FERULIC ACID DECARBOXYLASE 1"/>
    <property type="match status" value="1"/>
</dbReference>
<feature type="domain" description="3-octaprenyl-4-hydroxybenzoate carboxy-lyase-like C-terminal" evidence="4">
    <location>
        <begin position="336"/>
        <end position="460"/>
    </location>
</feature>
<dbReference type="PANTHER" id="PTHR30108">
    <property type="entry name" value="3-OCTAPRENYL-4-HYDROXYBENZOATE CARBOXY-LYASE-RELATED"/>
    <property type="match status" value="1"/>
</dbReference>
<dbReference type="SUPFAM" id="SSF143968">
    <property type="entry name" value="UbiD C-terminal domain-like"/>
    <property type="match status" value="1"/>
</dbReference>
<organism evidence="5 6">
    <name type="scientific">Afifella marina DSM 2698</name>
    <dbReference type="NCBI Taxonomy" id="1120955"/>
    <lineage>
        <taxon>Bacteria</taxon>
        <taxon>Pseudomonadati</taxon>
        <taxon>Pseudomonadota</taxon>
        <taxon>Alphaproteobacteria</taxon>
        <taxon>Hyphomicrobiales</taxon>
        <taxon>Afifellaceae</taxon>
        <taxon>Afifella</taxon>
    </lineage>
</organism>
<dbReference type="InterPro" id="IPR048304">
    <property type="entry name" value="UbiD_Rift_dom"/>
</dbReference>
<dbReference type="Gene3D" id="3.40.1670.10">
    <property type="entry name" value="UbiD C-terminal domain-like"/>
    <property type="match status" value="1"/>
</dbReference>
<evidence type="ECO:0000259" key="4">
    <source>
        <dbReference type="Pfam" id="PF20696"/>
    </source>
</evidence>
<feature type="domain" description="3-octaprenyl-4-hydroxybenzoate carboxy-lyase-like N-terminal" evidence="3">
    <location>
        <begin position="17"/>
        <end position="97"/>
    </location>
</feature>
<dbReference type="InterPro" id="IPR049381">
    <property type="entry name" value="UbiD-like_C"/>
</dbReference>
<dbReference type="Pfam" id="PF01977">
    <property type="entry name" value="UbiD"/>
    <property type="match status" value="1"/>
</dbReference>
<accession>A0A1G5PAT2</accession>
<dbReference type="NCBIfam" id="TIGR00148">
    <property type="entry name" value="UbiD family decarboxylase"/>
    <property type="match status" value="1"/>
</dbReference>
<gene>
    <name evidence="5" type="ORF">SAMN03080610_03571</name>
</gene>